<sequence>MLALITIFAAFLLPLFPLSWVFNRLLDSLPMAAARALAVLALPQLGLLLLQHGVAPWMLAASQRRALVALALFSALFYAFRALSTRDLFIWTRLNLSSGLAVLWVAWAMGTAIPVLQILALTWSVPAALLTLLSAALAARLGGAYLGLVGNLVEPLPRLTASIVATALALLATPIFPSFFVLFGTAMQLPLSWILPLLLLLLLWGWSCGRLFQDLLFGTYRGEVVEDLSVGSSLTIVVVLLGLLVLGLYGSGGVL</sequence>
<dbReference type="RefSeq" id="WP_004871278.1">
    <property type="nucleotide sequence ID" value="NZ_CP005986.1"/>
</dbReference>
<feature type="transmembrane region" description="Helical" evidence="1">
    <location>
        <begin position="160"/>
        <end position="184"/>
    </location>
</feature>
<gene>
    <name evidence="2" type="ORF">Acaty_c0923</name>
</gene>
<feature type="transmembrane region" description="Helical" evidence="1">
    <location>
        <begin position="127"/>
        <end position="148"/>
    </location>
</feature>
<dbReference type="AlphaFoldDB" id="A0A059ZPG6"/>
<feature type="transmembrane region" description="Helical" evidence="1">
    <location>
        <begin position="191"/>
        <end position="212"/>
    </location>
</feature>
<evidence type="ECO:0008006" key="4">
    <source>
        <dbReference type="Google" id="ProtNLM"/>
    </source>
</evidence>
<dbReference type="eggNOG" id="ENOG5032VW1">
    <property type="taxonomic scope" value="Bacteria"/>
</dbReference>
<dbReference type="GeneID" id="92930952"/>
<feature type="transmembrane region" description="Helical" evidence="1">
    <location>
        <begin position="66"/>
        <end position="84"/>
    </location>
</feature>
<evidence type="ECO:0000256" key="1">
    <source>
        <dbReference type="SAM" id="Phobius"/>
    </source>
</evidence>
<dbReference type="EMBL" id="CP005986">
    <property type="protein sequence ID" value="AIA54799.1"/>
    <property type="molecule type" value="Genomic_DNA"/>
</dbReference>
<keyword evidence="1" id="KW-0812">Transmembrane</keyword>
<keyword evidence="1" id="KW-1133">Transmembrane helix</keyword>
<feature type="transmembrane region" description="Helical" evidence="1">
    <location>
        <begin position="33"/>
        <end position="54"/>
    </location>
</feature>
<keyword evidence="1" id="KW-0472">Membrane</keyword>
<proteinExistence type="predicted"/>
<reference evidence="2 3" key="1">
    <citation type="journal article" date="2009" name="J. Bacteriol.">
        <title>Draft genome sequence of the extremely acidophilic bacterium Acidithiobacillus caldus ATCC 51756 reveals metabolic versatility in the genus Acidithiobacillus.</title>
        <authorList>
            <person name="Valdes J."/>
            <person name="Quatrini R."/>
            <person name="Hallberg K."/>
            <person name="Dopson M."/>
            <person name="Valenzuela P.D."/>
            <person name="Holmes D.S."/>
        </authorList>
    </citation>
    <scope>NUCLEOTIDE SEQUENCE [LARGE SCALE GENOMIC DNA]</scope>
    <source>
        <strain evidence="3">ATCC 51756 / DSM 8584 / KU</strain>
    </source>
</reference>
<evidence type="ECO:0000313" key="3">
    <source>
        <dbReference type="Proteomes" id="UP000005522"/>
    </source>
</evidence>
<evidence type="ECO:0000313" key="2">
    <source>
        <dbReference type="EMBL" id="AIA54799.1"/>
    </source>
</evidence>
<feature type="transmembrane region" description="Helical" evidence="1">
    <location>
        <begin position="232"/>
        <end position="250"/>
    </location>
</feature>
<dbReference type="KEGG" id="acz:Acaty_c0923"/>
<dbReference type="HOGENOM" id="CLU_1093891_0_0_6"/>
<dbReference type="Proteomes" id="UP000005522">
    <property type="component" value="Chromosome"/>
</dbReference>
<organism evidence="2 3">
    <name type="scientific">Acidithiobacillus caldus (strain ATCC 51756 / DSM 8584 / KU)</name>
    <dbReference type="NCBI Taxonomy" id="637389"/>
    <lineage>
        <taxon>Bacteria</taxon>
        <taxon>Pseudomonadati</taxon>
        <taxon>Pseudomonadota</taxon>
        <taxon>Acidithiobacillia</taxon>
        <taxon>Acidithiobacillales</taxon>
        <taxon>Acidithiobacillaceae</taxon>
        <taxon>Acidithiobacillus</taxon>
    </lineage>
</organism>
<protein>
    <recommendedName>
        <fullName evidence="4">NADH:quinone oxidoreductase/Mrp antiporter membrane subunit domain-containing protein</fullName>
    </recommendedName>
</protein>
<accession>A0A059ZPG6</accession>
<feature type="transmembrane region" description="Helical" evidence="1">
    <location>
        <begin position="96"/>
        <end position="120"/>
    </location>
</feature>
<name>A0A059ZPG6_ACICK</name>